<evidence type="ECO:0000313" key="1">
    <source>
        <dbReference type="EMBL" id="KAL1376839.1"/>
    </source>
</evidence>
<dbReference type="Pfam" id="PF20669">
    <property type="entry name" value="Exo70_N"/>
    <property type="match status" value="1"/>
</dbReference>
<dbReference type="EMBL" id="JBEHCU010011355">
    <property type="protein sequence ID" value="KAL1376839.1"/>
    <property type="molecule type" value="Genomic_DNA"/>
</dbReference>
<dbReference type="InterPro" id="IPR016159">
    <property type="entry name" value="Cullin_repeat-like_dom_sf"/>
</dbReference>
<gene>
    <name evidence="1" type="ORF">pipiens_016662</name>
</gene>
<sequence length="150" mass="17095">MGTLENTLQIETKLEKEKTNQALLKDRMEKYSELTQSMSKILNSFEQRLGKLEQTILPVYNVTKNLQKQQQNLDSTLNCMEQVLSHYDASQDVCNLIHQGPSEGNISGFLDGLNKLKKAKDYFLNNNPQSVELENVTSLFNNGCETLNNH</sequence>
<protein>
    <submittedName>
        <fullName evidence="1">Uncharacterized protein</fullName>
    </submittedName>
</protein>
<dbReference type="Proteomes" id="UP001562425">
    <property type="component" value="Unassembled WGS sequence"/>
</dbReference>
<evidence type="ECO:0000313" key="2">
    <source>
        <dbReference type="Proteomes" id="UP001562425"/>
    </source>
</evidence>
<comment type="caution">
    <text evidence="1">The sequence shown here is derived from an EMBL/GenBank/DDBJ whole genome shotgun (WGS) entry which is preliminary data.</text>
</comment>
<reference evidence="1 2" key="1">
    <citation type="submission" date="2024-05" db="EMBL/GenBank/DDBJ databases">
        <title>Culex pipiens pipiens assembly and annotation.</title>
        <authorList>
            <person name="Alout H."/>
            <person name="Durand T."/>
        </authorList>
    </citation>
    <scope>NUCLEOTIDE SEQUENCE [LARGE SCALE GENOMIC DNA]</scope>
    <source>
        <strain evidence="1">HA-2024</strain>
        <tissue evidence="1">Whole body</tissue>
    </source>
</reference>
<keyword evidence="2" id="KW-1185">Reference proteome</keyword>
<name>A0ABD1CLL4_CULPP</name>
<organism evidence="1 2">
    <name type="scientific">Culex pipiens pipiens</name>
    <name type="common">Northern house mosquito</name>
    <dbReference type="NCBI Taxonomy" id="38569"/>
    <lineage>
        <taxon>Eukaryota</taxon>
        <taxon>Metazoa</taxon>
        <taxon>Ecdysozoa</taxon>
        <taxon>Arthropoda</taxon>
        <taxon>Hexapoda</taxon>
        <taxon>Insecta</taxon>
        <taxon>Pterygota</taxon>
        <taxon>Neoptera</taxon>
        <taxon>Endopterygota</taxon>
        <taxon>Diptera</taxon>
        <taxon>Nematocera</taxon>
        <taxon>Culicoidea</taxon>
        <taxon>Culicidae</taxon>
        <taxon>Culicinae</taxon>
        <taxon>Culicini</taxon>
        <taxon>Culex</taxon>
        <taxon>Culex</taxon>
    </lineage>
</organism>
<dbReference type="AlphaFoldDB" id="A0ABD1CLL4"/>
<proteinExistence type="predicted"/>
<dbReference type="Gene3D" id="1.20.1280.170">
    <property type="entry name" value="Exocyst complex component Exo70"/>
    <property type="match status" value="1"/>
</dbReference>
<dbReference type="SUPFAM" id="SSF74788">
    <property type="entry name" value="Cullin repeat-like"/>
    <property type="match status" value="1"/>
</dbReference>
<accession>A0ABD1CLL4</accession>